<dbReference type="AlphaFoldDB" id="A0A3Q7HFL5"/>
<keyword evidence="7 12" id="KW-0560">Oxidoreductase</keyword>
<dbReference type="InterPro" id="IPR017972">
    <property type="entry name" value="Cyt_P450_CS"/>
</dbReference>
<keyword evidence="14" id="KW-1185">Reference proteome</keyword>
<dbReference type="OMA" id="APHSSCE"/>
<dbReference type="Gramene" id="Solyc07g055495.1.1">
    <property type="protein sequence ID" value="Solyc07g055495.1.1"/>
    <property type="gene ID" value="Solyc07g055495.1"/>
</dbReference>
<dbReference type="Pfam" id="PF00067">
    <property type="entry name" value="p450"/>
    <property type="match status" value="1"/>
</dbReference>
<evidence type="ECO:0000256" key="12">
    <source>
        <dbReference type="RuleBase" id="RU000461"/>
    </source>
</evidence>
<dbReference type="Gene3D" id="1.10.630.10">
    <property type="entry name" value="Cytochrome P450"/>
    <property type="match status" value="2"/>
</dbReference>
<dbReference type="PRINTS" id="PR00465">
    <property type="entry name" value="EP450IV"/>
</dbReference>
<reference evidence="13" key="1">
    <citation type="journal article" date="2012" name="Nature">
        <title>The tomato genome sequence provides insights into fleshy fruit evolution.</title>
        <authorList>
            <consortium name="Tomato Genome Consortium"/>
        </authorList>
    </citation>
    <scope>NUCLEOTIDE SEQUENCE [LARGE SCALE GENOMIC DNA]</scope>
    <source>
        <strain evidence="13">cv. Heinz 1706</strain>
    </source>
</reference>
<keyword evidence="9 12" id="KW-0503">Monooxygenase</keyword>
<evidence type="ECO:0000313" key="13">
    <source>
        <dbReference type="EnsemblPlants" id="Solyc07g055495.1.1"/>
    </source>
</evidence>
<evidence type="ECO:0000256" key="1">
    <source>
        <dbReference type="ARBA" id="ARBA00004370"/>
    </source>
</evidence>
<proteinExistence type="inferred from homology"/>
<dbReference type="InterPro" id="IPR001128">
    <property type="entry name" value="Cyt_P450"/>
</dbReference>
<organism evidence="13">
    <name type="scientific">Solanum lycopersicum</name>
    <name type="common">Tomato</name>
    <name type="synonym">Lycopersicon esculentum</name>
    <dbReference type="NCBI Taxonomy" id="4081"/>
    <lineage>
        <taxon>Eukaryota</taxon>
        <taxon>Viridiplantae</taxon>
        <taxon>Streptophyta</taxon>
        <taxon>Embryophyta</taxon>
        <taxon>Tracheophyta</taxon>
        <taxon>Spermatophyta</taxon>
        <taxon>Magnoliopsida</taxon>
        <taxon>eudicotyledons</taxon>
        <taxon>Gunneridae</taxon>
        <taxon>Pentapetalae</taxon>
        <taxon>asterids</taxon>
        <taxon>lamiids</taxon>
        <taxon>Solanales</taxon>
        <taxon>Solanaceae</taxon>
        <taxon>Solanoideae</taxon>
        <taxon>Solaneae</taxon>
        <taxon>Solanum</taxon>
        <taxon>Solanum subgen. Lycopersicon</taxon>
    </lineage>
</organism>
<dbReference type="PANTHER" id="PTHR24282">
    <property type="entry name" value="CYTOCHROME P450 FAMILY MEMBER"/>
    <property type="match status" value="1"/>
</dbReference>
<keyword evidence="6" id="KW-1133">Transmembrane helix</keyword>
<protein>
    <recommendedName>
        <fullName evidence="15">Cytochrome P450</fullName>
    </recommendedName>
</protein>
<evidence type="ECO:0000256" key="2">
    <source>
        <dbReference type="ARBA" id="ARBA00010617"/>
    </source>
</evidence>
<keyword evidence="8 11" id="KW-0408">Iron</keyword>
<dbReference type="GO" id="GO:0005506">
    <property type="term" value="F:iron ion binding"/>
    <property type="evidence" value="ECO:0007669"/>
    <property type="project" value="InterPro"/>
</dbReference>
<comment type="similarity">
    <text evidence="2 12">Belongs to the cytochrome P450 family.</text>
</comment>
<evidence type="ECO:0000256" key="5">
    <source>
        <dbReference type="ARBA" id="ARBA00022723"/>
    </source>
</evidence>
<dbReference type="GO" id="GO:0004497">
    <property type="term" value="F:monooxygenase activity"/>
    <property type="evidence" value="ECO:0007669"/>
    <property type="project" value="UniProtKB-KW"/>
</dbReference>
<dbReference type="PANTHER" id="PTHR24282:SF194">
    <property type="entry name" value="CYTOCHROME P450 CYP72A219-LIKE"/>
    <property type="match status" value="1"/>
</dbReference>
<dbReference type="InterPro" id="IPR002403">
    <property type="entry name" value="Cyt_P450_E_grp-IV"/>
</dbReference>
<dbReference type="GO" id="GO:0016020">
    <property type="term" value="C:membrane"/>
    <property type="evidence" value="ECO:0007669"/>
    <property type="project" value="UniProtKB-SubCell"/>
</dbReference>
<accession>A0A3Q7HFL5</accession>
<feature type="binding site" description="axial binding residue" evidence="11">
    <location>
        <position position="149"/>
    </location>
    <ligand>
        <name>heme</name>
        <dbReference type="ChEBI" id="CHEBI:30413"/>
    </ligand>
    <ligandPart>
        <name>Fe</name>
        <dbReference type="ChEBI" id="CHEBI:18248"/>
    </ligandPart>
</feature>
<keyword evidence="4" id="KW-0812">Transmembrane</keyword>
<evidence type="ECO:0008006" key="15">
    <source>
        <dbReference type="Google" id="ProtNLM"/>
    </source>
</evidence>
<evidence type="ECO:0000256" key="10">
    <source>
        <dbReference type="ARBA" id="ARBA00023136"/>
    </source>
</evidence>
<evidence type="ECO:0000256" key="3">
    <source>
        <dbReference type="ARBA" id="ARBA00022617"/>
    </source>
</evidence>
<name>A0A3Q7HFL5_SOLLC</name>
<evidence type="ECO:0000313" key="14">
    <source>
        <dbReference type="Proteomes" id="UP000004994"/>
    </source>
</evidence>
<dbReference type="Proteomes" id="UP000004994">
    <property type="component" value="Chromosome 7"/>
</dbReference>
<sequence>MTSEVISRTSFGSSYEEGRTVFELQSEQGEYVIRIARSIHIPGSRFLPTKMNKRMLKIEKEIQTTIRRIIDKRLRAIEGGRSEEEVKLGELNLPAGVQLIIPAILVHYNKELWGEDAKEFKPERFSEGVSKATKGQVSFIPFGWGPRICIGQNFAMMEAKTAIAMILQKFSFELSPSYTHAPFAVVTIHPQYGAPLLMRKL</sequence>
<evidence type="ECO:0000256" key="9">
    <source>
        <dbReference type="ARBA" id="ARBA00023033"/>
    </source>
</evidence>
<evidence type="ECO:0000256" key="6">
    <source>
        <dbReference type="ARBA" id="ARBA00022989"/>
    </source>
</evidence>
<comment type="cofactor">
    <cofactor evidence="11">
        <name>heme</name>
        <dbReference type="ChEBI" id="CHEBI:30413"/>
    </cofactor>
</comment>
<evidence type="ECO:0000256" key="8">
    <source>
        <dbReference type="ARBA" id="ARBA00023004"/>
    </source>
</evidence>
<comment type="subcellular location">
    <subcellularLocation>
        <location evidence="1">Membrane</location>
    </subcellularLocation>
</comment>
<keyword evidence="10" id="KW-0472">Membrane</keyword>
<dbReference type="GO" id="GO:0016705">
    <property type="term" value="F:oxidoreductase activity, acting on paired donors, with incorporation or reduction of molecular oxygen"/>
    <property type="evidence" value="ECO:0007669"/>
    <property type="project" value="InterPro"/>
</dbReference>
<dbReference type="InParanoid" id="A0A3Q7HFL5"/>
<evidence type="ECO:0000256" key="4">
    <source>
        <dbReference type="ARBA" id="ARBA00022692"/>
    </source>
</evidence>
<keyword evidence="5 11" id="KW-0479">Metal-binding</keyword>
<dbReference type="InterPro" id="IPR036396">
    <property type="entry name" value="Cyt_P450_sf"/>
</dbReference>
<dbReference type="PROSITE" id="PS00086">
    <property type="entry name" value="CYTOCHROME_P450"/>
    <property type="match status" value="1"/>
</dbReference>
<dbReference type="SUPFAM" id="SSF48264">
    <property type="entry name" value="Cytochrome P450"/>
    <property type="match status" value="1"/>
</dbReference>
<keyword evidence="3 11" id="KW-0349">Heme</keyword>
<dbReference type="EnsemblPlants" id="Solyc07g055495.1.1">
    <property type="protein sequence ID" value="Solyc07g055495.1.1"/>
    <property type="gene ID" value="Solyc07g055495.1"/>
</dbReference>
<evidence type="ECO:0000256" key="7">
    <source>
        <dbReference type="ARBA" id="ARBA00023002"/>
    </source>
</evidence>
<reference evidence="13" key="2">
    <citation type="submission" date="2019-01" db="UniProtKB">
        <authorList>
            <consortium name="EnsemblPlants"/>
        </authorList>
    </citation>
    <scope>IDENTIFICATION</scope>
    <source>
        <strain evidence="13">cv. Heinz 1706</strain>
    </source>
</reference>
<dbReference type="InterPro" id="IPR050665">
    <property type="entry name" value="Cytochrome_P450_Monooxygen"/>
</dbReference>
<evidence type="ECO:0000256" key="11">
    <source>
        <dbReference type="PIRSR" id="PIRSR602403-1"/>
    </source>
</evidence>
<dbReference type="GO" id="GO:0020037">
    <property type="term" value="F:heme binding"/>
    <property type="evidence" value="ECO:0007669"/>
    <property type="project" value="InterPro"/>
</dbReference>
<dbReference type="STRING" id="4081.A0A3Q7HFL5"/>